<feature type="domain" description="Beta-ketoacyl synthase-like N-terminal" evidence="1">
    <location>
        <begin position="299"/>
        <end position="335"/>
    </location>
</feature>
<sequence length="347" mass="37940">MHQIPGFAGLGSDALFSERTLGTAAEDARTSEGQIILRACHDIFVKEITSVIHSQRLPSDIKLEDFVEPESLIRPQACYQRNSIIQHVSLYTIQLLRYLRYSTEKPGVILGVAGFCAGLLPGAALATSRNTIELLSRGQDFFYVALHVGIRIESYKQVMMGKETCPPHLPFRRDILQDLRNNILLFSTPLHLIAPLFSNIDGKPIDSGQLATLEELCEKLLEMMILEPVNWVAVEDNVLAAIKQPATAVDASFEILNFGPGYGISGARYTLPDNVNIVAASIVEPRPSLQDTTGMLSSNDIAIVGMGVDLPGASNTDALWQNLAEGVNSCVEVKPNDLKHLPQLLPN</sequence>
<dbReference type="EMBL" id="BSYB01000010">
    <property type="protein sequence ID" value="GMG44179.1"/>
    <property type="molecule type" value="Genomic_DNA"/>
</dbReference>
<evidence type="ECO:0000313" key="4">
    <source>
        <dbReference type="Proteomes" id="UP001165189"/>
    </source>
</evidence>
<protein>
    <submittedName>
        <fullName evidence="3">Unnamed protein product</fullName>
    </submittedName>
</protein>
<dbReference type="Proteomes" id="UP001165189">
    <property type="component" value="Unassembled WGS sequence"/>
</dbReference>
<dbReference type="Pfam" id="PF00109">
    <property type="entry name" value="ketoacyl-synt"/>
    <property type="match status" value="1"/>
</dbReference>
<dbReference type="InterPro" id="IPR032088">
    <property type="entry name" value="SAT"/>
</dbReference>
<accession>A0ABQ6KGE4</accession>
<proteinExistence type="predicted"/>
<dbReference type="InterPro" id="IPR014030">
    <property type="entry name" value="Ketoacyl_synth_N"/>
</dbReference>
<gene>
    <name evidence="3" type="ORF">Aory05_000315600</name>
</gene>
<feature type="domain" description="Starter acyltransferase (SAT)" evidence="2">
    <location>
        <begin position="62"/>
        <end position="160"/>
    </location>
</feature>
<comment type="caution">
    <text evidence="3">The sequence shown here is derived from an EMBL/GenBank/DDBJ whole genome shotgun (WGS) entry which is preliminary data.</text>
</comment>
<dbReference type="Pfam" id="PF16073">
    <property type="entry name" value="SAT"/>
    <property type="match status" value="1"/>
</dbReference>
<dbReference type="InterPro" id="IPR001227">
    <property type="entry name" value="Ac_transferase_dom_sf"/>
</dbReference>
<keyword evidence="4" id="KW-1185">Reference proteome</keyword>
<dbReference type="Gene3D" id="3.40.47.10">
    <property type="match status" value="1"/>
</dbReference>
<evidence type="ECO:0000313" key="3">
    <source>
        <dbReference type="EMBL" id="GMG44179.1"/>
    </source>
</evidence>
<dbReference type="SUPFAM" id="SSF53901">
    <property type="entry name" value="Thiolase-like"/>
    <property type="match status" value="1"/>
</dbReference>
<evidence type="ECO:0000259" key="2">
    <source>
        <dbReference type="Pfam" id="PF16073"/>
    </source>
</evidence>
<dbReference type="Gene3D" id="3.40.366.10">
    <property type="entry name" value="Malonyl-Coenzyme A Acyl Carrier Protein, domain 2"/>
    <property type="match status" value="1"/>
</dbReference>
<reference evidence="3" key="1">
    <citation type="submission" date="2023-04" db="EMBL/GenBank/DDBJ databases">
        <title>Aspergillus oryzae var. brunneus NBRC 4377.</title>
        <authorList>
            <person name="Ichikawa N."/>
            <person name="Sato H."/>
            <person name="Tonouchi N."/>
        </authorList>
    </citation>
    <scope>NUCLEOTIDE SEQUENCE</scope>
    <source>
        <strain evidence="3">NBRC 4377</strain>
    </source>
</reference>
<dbReference type="InterPro" id="IPR016039">
    <property type="entry name" value="Thiolase-like"/>
</dbReference>
<organism evidence="3 4">
    <name type="scientific">Aspergillus oryzae var. brunneus</name>
    <dbReference type="NCBI Taxonomy" id="332754"/>
    <lineage>
        <taxon>Eukaryota</taxon>
        <taxon>Fungi</taxon>
        <taxon>Dikarya</taxon>
        <taxon>Ascomycota</taxon>
        <taxon>Pezizomycotina</taxon>
        <taxon>Eurotiomycetes</taxon>
        <taxon>Eurotiomycetidae</taxon>
        <taxon>Eurotiales</taxon>
        <taxon>Aspergillaceae</taxon>
        <taxon>Aspergillus</taxon>
        <taxon>Aspergillus subgen. Circumdati</taxon>
    </lineage>
</organism>
<name>A0ABQ6KGE4_ASPOZ</name>
<evidence type="ECO:0000259" key="1">
    <source>
        <dbReference type="Pfam" id="PF00109"/>
    </source>
</evidence>